<feature type="region of interest" description="Disordered" evidence="3">
    <location>
        <begin position="1"/>
        <end position="23"/>
    </location>
</feature>
<dbReference type="Proteomes" id="UP000215441">
    <property type="component" value="Unassembled WGS sequence"/>
</dbReference>
<evidence type="ECO:0000256" key="2">
    <source>
        <dbReference type="ARBA" id="ARBA00034247"/>
    </source>
</evidence>
<dbReference type="PANTHER" id="PTHR45138">
    <property type="entry name" value="REGULATORY COMPONENTS OF SENSORY TRANSDUCTION SYSTEM"/>
    <property type="match status" value="1"/>
</dbReference>
<keyword evidence="7" id="KW-1185">Reference proteome</keyword>
<dbReference type="PANTHER" id="PTHR45138:SF9">
    <property type="entry name" value="DIGUANYLATE CYCLASE DGCM-RELATED"/>
    <property type="match status" value="1"/>
</dbReference>
<evidence type="ECO:0000256" key="1">
    <source>
        <dbReference type="ARBA" id="ARBA00012528"/>
    </source>
</evidence>
<evidence type="ECO:0000259" key="5">
    <source>
        <dbReference type="PROSITE" id="PS50887"/>
    </source>
</evidence>
<dbReference type="AlphaFoldDB" id="A0A235ELV5"/>
<comment type="catalytic activity">
    <reaction evidence="2">
        <text>2 GTP = 3',3'-c-di-GMP + 2 diphosphate</text>
        <dbReference type="Rhea" id="RHEA:24898"/>
        <dbReference type="ChEBI" id="CHEBI:33019"/>
        <dbReference type="ChEBI" id="CHEBI:37565"/>
        <dbReference type="ChEBI" id="CHEBI:58805"/>
        <dbReference type="EC" id="2.7.7.65"/>
    </reaction>
</comment>
<feature type="transmembrane region" description="Helical" evidence="4">
    <location>
        <begin position="115"/>
        <end position="146"/>
    </location>
</feature>
<dbReference type="InterPro" id="IPR029787">
    <property type="entry name" value="Nucleotide_cyclase"/>
</dbReference>
<sequence>MASSASTTAPTAHPPRPFAVPQRGSSVAGKAYWAMAQRVALTAAAIDCGYIALFLWLGSLPLALVNVGSIAMYLVAHALIQRRHNTAGILLIWLEVVAHSALGSLLVGWDSGFHYYLLLFIPAVVIANSGRYAAPIVLALLAYYLGLRWACDHWGALAPLAGKGQQIVNAIHVCVVFGMFAALAAFYRRTILIAENRLLKQATLDALTGLNNRAHFYTLAGHTLARIQRTGEPVALLLCDIDHFKQVNDRHGHATGDQVLVTVAGVLSRNLRESDVIARWGGEEFLALMPASPLASALEVAERIRVAIEQTTVHHQNNPVPLTMSFGVVQVASGDDLQAAIARADKALYQSKHGGRNRVTVG</sequence>
<dbReference type="EC" id="2.7.7.65" evidence="1"/>
<dbReference type="Gene3D" id="3.30.70.270">
    <property type="match status" value="1"/>
</dbReference>
<evidence type="ECO:0000256" key="4">
    <source>
        <dbReference type="SAM" id="Phobius"/>
    </source>
</evidence>
<dbReference type="OrthoDB" id="9813903at2"/>
<name>A0A235ELV5_9BURK</name>
<keyword evidence="4" id="KW-0812">Transmembrane</keyword>
<gene>
    <name evidence="6" type="ORF">CBY09_13645</name>
</gene>
<dbReference type="PROSITE" id="PS50887">
    <property type="entry name" value="GGDEF"/>
    <property type="match status" value="1"/>
</dbReference>
<keyword evidence="4" id="KW-1133">Transmembrane helix</keyword>
<feature type="transmembrane region" description="Helical" evidence="4">
    <location>
        <begin position="63"/>
        <end position="80"/>
    </location>
</feature>
<dbReference type="SMART" id="SM00267">
    <property type="entry name" value="GGDEF"/>
    <property type="match status" value="1"/>
</dbReference>
<dbReference type="GO" id="GO:1902201">
    <property type="term" value="P:negative regulation of bacterial-type flagellum-dependent cell motility"/>
    <property type="evidence" value="ECO:0007669"/>
    <property type="project" value="TreeGrafter"/>
</dbReference>
<dbReference type="CDD" id="cd01949">
    <property type="entry name" value="GGDEF"/>
    <property type="match status" value="1"/>
</dbReference>
<feature type="transmembrane region" description="Helical" evidence="4">
    <location>
        <begin position="167"/>
        <end position="187"/>
    </location>
</feature>
<dbReference type="NCBIfam" id="TIGR00254">
    <property type="entry name" value="GGDEF"/>
    <property type="match status" value="1"/>
</dbReference>
<accession>A0A235ELV5</accession>
<dbReference type="SUPFAM" id="SSF55073">
    <property type="entry name" value="Nucleotide cyclase"/>
    <property type="match status" value="1"/>
</dbReference>
<dbReference type="InterPro" id="IPR043128">
    <property type="entry name" value="Rev_trsase/Diguanyl_cyclase"/>
</dbReference>
<protein>
    <recommendedName>
        <fullName evidence="1">diguanylate cyclase</fullName>
        <ecNumber evidence="1">2.7.7.65</ecNumber>
    </recommendedName>
</protein>
<evidence type="ECO:0000313" key="7">
    <source>
        <dbReference type="Proteomes" id="UP000215441"/>
    </source>
</evidence>
<dbReference type="Pfam" id="PF00990">
    <property type="entry name" value="GGDEF"/>
    <property type="match status" value="1"/>
</dbReference>
<comment type="caution">
    <text evidence="6">The sequence shown here is derived from an EMBL/GenBank/DDBJ whole genome shotgun (WGS) entry which is preliminary data.</text>
</comment>
<dbReference type="EMBL" id="NOIG01000008">
    <property type="protein sequence ID" value="OYD49980.1"/>
    <property type="molecule type" value="Genomic_DNA"/>
</dbReference>
<reference evidence="6 7" key="1">
    <citation type="submission" date="2017-07" db="EMBL/GenBank/DDBJ databases">
        <title>Acidovorax KNDSW TSA 6 genome sequence and assembly.</title>
        <authorList>
            <person name="Mayilraj S."/>
        </authorList>
    </citation>
    <scope>NUCLEOTIDE SEQUENCE [LARGE SCALE GENOMIC DNA]</scope>
    <source>
        <strain evidence="6 7">KNDSW-TSA6</strain>
    </source>
</reference>
<dbReference type="GO" id="GO:0052621">
    <property type="term" value="F:diguanylate cyclase activity"/>
    <property type="evidence" value="ECO:0007669"/>
    <property type="project" value="UniProtKB-EC"/>
</dbReference>
<dbReference type="GO" id="GO:0043709">
    <property type="term" value="P:cell adhesion involved in single-species biofilm formation"/>
    <property type="evidence" value="ECO:0007669"/>
    <property type="project" value="TreeGrafter"/>
</dbReference>
<proteinExistence type="predicted"/>
<evidence type="ECO:0000313" key="6">
    <source>
        <dbReference type="EMBL" id="OYD49980.1"/>
    </source>
</evidence>
<dbReference type="InterPro" id="IPR000160">
    <property type="entry name" value="GGDEF_dom"/>
</dbReference>
<dbReference type="GO" id="GO:0005886">
    <property type="term" value="C:plasma membrane"/>
    <property type="evidence" value="ECO:0007669"/>
    <property type="project" value="TreeGrafter"/>
</dbReference>
<evidence type="ECO:0000256" key="3">
    <source>
        <dbReference type="SAM" id="MobiDB-lite"/>
    </source>
</evidence>
<dbReference type="InterPro" id="IPR050469">
    <property type="entry name" value="Diguanylate_Cyclase"/>
</dbReference>
<dbReference type="RefSeq" id="WP_094290134.1">
    <property type="nucleotide sequence ID" value="NZ_NOIG01000008.1"/>
</dbReference>
<feature type="domain" description="GGDEF" evidence="5">
    <location>
        <begin position="232"/>
        <end position="362"/>
    </location>
</feature>
<feature type="transmembrane region" description="Helical" evidence="4">
    <location>
        <begin position="87"/>
        <end position="109"/>
    </location>
</feature>
<feature type="compositionally biased region" description="Low complexity" evidence="3">
    <location>
        <begin position="1"/>
        <end position="11"/>
    </location>
</feature>
<dbReference type="FunFam" id="3.30.70.270:FF:000001">
    <property type="entry name" value="Diguanylate cyclase domain protein"/>
    <property type="match status" value="1"/>
</dbReference>
<organism evidence="6 7">
    <name type="scientific">Acidovorax kalamii</name>
    <dbReference type="NCBI Taxonomy" id="2004485"/>
    <lineage>
        <taxon>Bacteria</taxon>
        <taxon>Pseudomonadati</taxon>
        <taxon>Pseudomonadota</taxon>
        <taxon>Betaproteobacteria</taxon>
        <taxon>Burkholderiales</taxon>
        <taxon>Comamonadaceae</taxon>
        <taxon>Acidovorax</taxon>
    </lineage>
</organism>
<keyword evidence="4" id="KW-0472">Membrane</keyword>